<feature type="transmembrane region" description="Helical" evidence="1">
    <location>
        <begin position="53"/>
        <end position="70"/>
    </location>
</feature>
<dbReference type="Proteomes" id="UP000461768">
    <property type="component" value="Unassembled WGS sequence"/>
</dbReference>
<dbReference type="AlphaFoldDB" id="A0A7V7UCK8"/>
<protein>
    <submittedName>
        <fullName evidence="3">GHKL domain-containing protein</fullName>
    </submittedName>
</protein>
<sequence>MFVTMKVRFRKTFVIAILYQGLLLLADYIAFSINGSLFSNYDMTLQFFKIESMLVIIFSKVILYICILIIKKKMGHKSTEILTDVEWIRFLFFPIFTILTVTGMIAIIGYEVNQIQIRILLIIALGMVAMNIVVFYLINDIVKRELQIRKKEMFEVEVKNQTQMYKTISENYDKQRSKVHEFKNEILCIESLLIKKQYEELEKYIRTISVKLRQERDAINTNNVIINAIINTKYQEAINKGIVFVFRVNDLSTIKVTDEDIVVILANLLNNAIEACEKCSNQKVIKLKFIKEEDGIILSVKNTCSEPPIFENGRIKTSKLLEPEEHGIGIKNIITIIEKYNGSYVIKNNDSEFYFSILIPVD</sequence>
<dbReference type="OrthoDB" id="9813149at2"/>
<feature type="domain" description="Sensor histidine kinase NatK-like C-terminal" evidence="2">
    <location>
        <begin position="260"/>
        <end position="360"/>
    </location>
</feature>
<keyword evidence="1" id="KW-1133">Transmembrane helix</keyword>
<name>A0A7V7UCK8_9FIRM</name>
<dbReference type="GO" id="GO:0042802">
    <property type="term" value="F:identical protein binding"/>
    <property type="evidence" value="ECO:0007669"/>
    <property type="project" value="TreeGrafter"/>
</dbReference>
<feature type="transmembrane region" description="Helical" evidence="1">
    <location>
        <begin position="90"/>
        <end position="109"/>
    </location>
</feature>
<reference evidence="3 4" key="2">
    <citation type="submission" date="2020-02" db="EMBL/GenBank/DDBJ databases">
        <title>Candidatus Galacturonibacter soehngenii shows hetero-acetogenic catabolism of galacturonic acid but lacks a canonical carbon monoxide dehydrogenase/acetyl-CoA synthase complex.</title>
        <authorList>
            <person name="Diender M."/>
            <person name="Stouten G.R."/>
            <person name="Petersen J.F."/>
            <person name="Nielsen P.H."/>
            <person name="Dueholm M.S."/>
            <person name="Pronk J.T."/>
            <person name="Van Loosdrecht M.C.M."/>
        </authorList>
    </citation>
    <scope>NUCLEOTIDE SEQUENCE [LARGE SCALE GENOMIC DNA]</scope>
    <source>
        <strain evidence="3">GalUA</strain>
    </source>
</reference>
<comment type="caution">
    <text evidence="3">The sequence shown here is derived from an EMBL/GenBank/DDBJ whole genome shotgun (WGS) entry which is preliminary data.</text>
</comment>
<evidence type="ECO:0000313" key="3">
    <source>
        <dbReference type="EMBL" id="KAB1438769.1"/>
    </source>
</evidence>
<evidence type="ECO:0000259" key="2">
    <source>
        <dbReference type="Pfam" id="PF14501"/>
    </source>
</evidence>
<accession>A0A7V7UCK8</accession>
<dbReference type="EMBL" id="WAGX01000005">
    <property type="protein sequence ID" value="KAB1438769.1"/>
    <property type="molecule type" value="Genomic_DNA"/>
</dbReference>
<keyword evidence="4" id="KW-1185">Reference proteome</keyword>
<proteinExistence type="predicted"/>
<dbReference type="Pfam" id="PF14501">
    <property type="entry name" value="HATPase_c_5"/>
    <property type="match status" value="1"/>
</dbReference>
<dbReference type="InterPro" id="IPR036890">
    <property type="entry name" value="HATPase_C_sf"/>
</dbReference>
<gene>
    <name evidence="3" type="ORF">F7O84_13120</name>
</gene>
<feature type="transmembrane region" description="Helical" evidence="1">
    <location>
        <begin position="12"/>
        <end position="33"/>
    </location>
</feature>
<evidence type="ECO:0000256" key="1">
    <source>
        <dbReference type="SAM" id="Phobius"/>
    </source>
</evidence>
<evidence type="ECO:0000313" key="4">
    <source>
        <dbReference type="Proteomes" id="UP000461768"/>
    </source>
</evidence>
<dbReference type="InterPro" id="IPR032834">
    <property type="entry name" value="NatK-like_C"/>
</dbReference>
<feature type="transmembrane region" description="Helical" evidence="1">
    <location>
        <begin position="115"/>
        <end position="138"/>
    </location>
</feature>
<dbReference type="SUPFAM" id="SSF55874">
    <property type="entry name" value="ATPase domain of HSP90 chaperone/DNA topoisomerase II/histidine kinase"/>
    <property type="match status" value="1"/>
</dbReference>
<dbReference type="Gene3D" id="3.30.565.10">
    <property type="entry name" value="Histidine kinase-like ATPase, C-terminal domain"/>
    <property type="match status" value="1"/>
</dbReference>
<keyword evidence="1" id="KW-0812">Transmembrane</keyword>
<dbReference type="PANTHER" id="PTHR40448:SF1">
    <property type="entry name" value="TWO-COMPONENT SENSOR HISTIDINE KINASE"/>
    <property type="match status" value="1"/>
</dbReference>
<keyword evidence="1" id="KW-0472">Membrane</keyword>
<dbReference type="PANTHER" id="PTHR40448">
    <property type="entry name" value="TWO-COMPONENT SENSOR HISTIDINE KINASE"/>
    <property type="match status" value="1"/>
</dbReference>
<organism evidence="3 4">
    <name type="scientific">Candidatus Galacturonatibacter soehngenii</name>
    <dbReference type="NCBI Taxonomy" id="2307010"/>
    <lineage>
        <taxon>Bacteria</taxon>
        <taxon>Bacillati</taxon>
        <taxon>Bacillota</taxon>
        <taxon>Clostridia</taxon>
        <taxon>Lachnospirales</taxon>
        <taxon>Lachnospiraceae</taxon>
        <taxon>Candidatus Galacturonatibacter</taxon>
    </lineage>
</organism>
<reference evidence="3 4" key="1">
    <citation type="submission" date="2019-09" db="EMBL/GenBank/DDBJ databases">
        <authorList>
            <person name="Valk L.C."/>
        </authorList>
    </citation>
    <scope>NUCLEOTIDE SEQUENCE [LARGE SCALE GENOMIC DNA]</scope>
    <source>
        <strain evidence="3">GalUA</strain>
    </source>
</reference>